<sequence length="344" mass="38636">MSDKNATIYDIARACGVSPATVSRVVSNSGYPVSERTRQLVLQTARQLHYTPNLLGKSLKAQKSRDLGIIIPNISNSYYSLLLQGVYDEAIARGYNTILCNSYRKPEIEEKNINTLMAKQVCGILLVSIGKQTEPIRRAMEHGCQVILMEQDLNIDCVKVGFNFYKGAYMATRCLIEHHHRRIGFIGAPLDRSSRIRMVEGYRQALADHHIPEIPRDICLSETERDDTQIYEFENGRAAATYFIDMEDRPTGYVCVNDMTALGAIRTFQSAGLSVPQDVSLIGFDNIPYSEISSPRLTTIDQCTYDMGSLSTRMLVESIEEPKKPHSSITLEPTLVERDSVRTL</sequence>
<dbReference type="Pfam" id="PF13377">
    <property type="entry name" value="Peripla_BP_3"/>
    <property type="match status" value="1"/>
</dbReference>
<proteinExistence type="predicted"/>
<dbReference type="InterPro" id="IPR010982">
    <property type="entry name" value="Lambda_DNA-bd_dom_sf"/>
</dbReference>
<organism evidence="6 7">
    <name type="scientific">Bianquea renquensis</name>
    <dbReference type="NCBI Taxonomy" id="2763661"/>
    <lineage>
        <taxon>Bacteria</taxon>
        <taxon>Bacillati</taxon>
        <taxon>Bacillota</taxon>
        <taxon>Clostridia</taxon>
        <taxon>Eubacteriales</taxon>
        <taxon>Bianqueaceae</taxon>
        <taxon>Bianquea</taxon>
    </lineage>
</organism>
<reference evidence="6" key="1">
    <citation type="submission" date="2020-08" db="EMBL/GenBank/DDBJ databases">
        <title>Genome public.</title>
        <authorList>
            <person name="Liu C."/>
            <person name="Sun Q."/>
        </authorList>
    </citation>
    <scope>NUCLEOTIDE SEQUENCE</scope>
    <source>
        <strain evidence="6">NSJ-32</strain>
    </source>
</reference>
<dbReference type="SUPFAM" id="SSF53822">
    <property type="entry name" value="Periplasmic binding protein-like I"/>
    <property type="match status" value="1"/>
</dbReference>
<dbReference type="AlphaFoldDB" id="A0A926DT89"/>
<evidence type="ECO:0000313" key="6">
    <source>
        <dbReference type="EMBL" id="MBC8544870.1"/>
    </source>
</evidence>
<dbReference type="SMART" id="SM00354">
    <property type="entry name" value="HTH_LACI"/>
    <property type="match status" value="1"/>
</dbReference>
<evidence type="ECO:0000256" key="1">
    <source>
        <dbReference type="ARBA" id="ARBA00022491"/>
    </source>
</evidence>
<comment type="caution">
    <text evidence="6">The sequence shown here is derived from an EMBL/GenBank/DDBJ whole genome shotgun (WGS) entry which is preliminary data.</text>
</comment>
<gene>
    <name evidence="6" type="ORF">H8730_15080</name>
</gene>
<dbReference type="Proteomes" id="UP000657006">
    <property type="component" value="Unassembled WGS sequence"/>
</dbReference>
<dbReference type="SUPFAM" id="SSF47413">
    <property type="entry name" value="lambda repressor-like DNA-binding domains"/>
    <property type="match status" value="1"/>
</dbReference>
<name>A0A926DT89_9FIRM</name>
<dbReference type="GO" id="GO:0000976">
    <property type="term" value="F:transcription cis-regulatory region binding"/>
    <property type="evidence" value="ECO:0007669"/>
    <property type="project" value="TreeGrafter"/>
</dbReference>
<dbReference type="Gene3D" id="1.10.260.40">
    <property type="entry name" value="lambda repressor-like DNA-binding domains"/>
    <property type="match status" value="1"/>
</dbReference>
<dbReference type="CDD" id="cd06267">
    <property type="entry name" value="PBP1_LacI_sugar_binding-like"/>
    <property type="match status" value="1"/>
</dbReference>
<dbReference type="RefSeq" id="WP_177713936.1">
    <property type="nucleotide sequence ID" value="NZ_JACRSQ010000034.1"/>
</dbReference>
<dbReference type="PANTHER" id="PTHR30146">
    <property type="entry name" value="LACI-RELATED TRANSCRIPTIONAL REPRESSOR"/>
    <property type="match status" value="1"/>
</dbReference>
<evidence type="ECO:0000259" key="5">
    <source>
        <dbReference type="PROSITE" id="PS50932"/>
    </source>
</evidence>
<keyword evidence="1" id="KW-0678">Repressor</keyword>
<evidence type="ECO:0000256" key="4">
    <source>
        <dbReference type="ARBA" id="ARBA00023163"/>
    </source>
</evidence>
<feature type="domain" description="HTH lacI-type" evidence="5">
    <location>
        <begin position="6"/>
        <end position="61"/>
    </location>
</feature>
<accession>A0A926DT89</accession>
<dbReference type="CDD" id="cd01392">
    <property type="entry name" value="HTH_LacI"/>
    <property type="match status" value="1"/>
</dbReference>
<dbReference type="Pfam" id="PF00356">
    <property type="entry name" value="LacI"/>
    <property type="match status" value="1"/>
</dbReference>
<dbReference type="InterPro" id="IPR000843">
    <property type="entry name" value="HTH_LacI"/>
</dbReference>
<keyword evidence="4" id="KW-0804">Transcription</keyword>
<dbReference type="PROSITE" id="PS50932">
    <property type="entry name" value="HTH_LACI_2"/>
    <property type="match status" value="1"/>
</dbReference>
<dbReference type="EMBL" id="JACRSQ010000034">
    <property type="protein sequence ID" value="MBC8544870.1"/>
    <property type="molecule type" value="Genomic_DNA"/>
</dbReference>
<dbReference type="GO" id="GO:0003700">
    <property type="term" value="F:DNA-binding transcription factor activity"/>
    <property type="evidence" value="ECO:0007669"/>
    <property type="project" value="TreeGrafter"/>
</dbReference>
<keyword evidence="3 6" id="KW-0238">DNA-binding</keyword>
<dbReference type="PANTHER" id="PTHR30146:SF148">
    <property type="entry name" value="HTH-TYPE TRANSCRIPTIONAL REPRESSOR PURR-RELATED"/>
    <property type="match status" value="1"/>
</dbReference>
<dbReference type="InterPro" id="IPR046335">
    <property type="entry name" value="LacI/GalR-like_sensor"/>
</dbReference>
<dbReference type="Gene3D" id="3.40.50.2300">
    <property type="match status" value="2"/>
</dbReference>
<evidence type="ECO:0000256" key="3">
    <source>
        <dbReference type="ARBA" id="ARBA00023125"/>
    </source>
</evidence>
<keyword evidence="7" id="KW-1185">Reference proteome</keyword>
<evidence type="ECO:0000313" key="7">
    <source>
        <dbReference type="Proteomes" id="UP000657006"/>
    </source>
</evidence>
<keyword evidence="2" id="KW-0805">Transcription regulation</keyword>
<protein>
    <submittedName>
        <fullName evidence="6">LacI family DNA-binding transcriptional regulator</fullName>
    </submittedName>
</protein>
<evidence type="ECO:0000256" key="2">
    <source>
        <dbReference type="ARBA" id="ARBA00023015"/>
    </source>
</evidence>
<dbReference type="InterPro" id="IPR028082">
    <property type="entry name" value="Peripla_BP_I"/>
</dbReference>